<dbReference type="Pfam" id="PF01751">
    <property type="entry name" value="Toprim"/>
    <property type="match status" value="1"/>
</dbReference>
<dbReference type="RefSeq" id="WP_188805204.1">
    <property type="nucleotide sequence ID" value="NZ_BMOK01000023.1"/>
</dbReference>
<feature type="domain" description="Toprim" evidence="14">
    <location>
        <begin position="3"/>
        <end position="136"/>
    </location>
</feature>
<dbReference type="InterPro" id="IPR000380">
    <property type="entry name" value="Topo_IA"/>
</dbReference>
<feature type="domain" description="Topo IA-type catalytic" evidence="15">
    <location>
        <begin position="153"/>
        <end position="568"/>
    </location>
</feature>
<dbReference type="PROSITE" id="PS00396">
    <property type="entry name" value="TOPO_IA_1"/>
    <property type="match status" value="1"/>
</dbReference>
<dbReference type="InterPro" id="IPR023405">
    <property type="entry name" value="Topo_IA_core_domain"/>
</dbReference>
<evidence type="ECO:0000256" key="13">
    <source>
        <dbReference type="SAM" id="MobiDB-lite"/>
    </source>
</evidence>
<keyword evidence="8" id="KW-0413">Isomerase</keyword>
<dbReference type="InterPro" id="IPR003601">
    <property type="entry name" value="Topo_IA_2"/>
</dbReference>
<dbReference type="Gene3D" id="3.40.50.140">
    <property type="match status" value="1"/>
</dbReference>
<dbReference type="PANTHER" id="PTHR11390">
    <property type="entry name" value="PROKARYOTIC DNA TOPOISOMERASE"/>
    <property type="match status" value="1"/>
</dbReference>
<evidence type="ECO:0000256" key="3">
    <source>
        <dbReference type="ARBA" id="ARBA00012891"/>
    </source>
</evidence>
<dbReference type="GO" id="GO:0046872">
    <property type="term" value="F:metal ion binding"/>
    <property type="evidence" value="ECO:0007669"/>
    <property type="project" value="UniProtKB-KW"/>
</dbReference>
<feature type="region of interest" description="Disordered" evidence="13">
    <location>
        <begin position="660"/>
        <end position="685"/>
    </location>
</feature>
<dbReference type="EMBL" id="BMOK01000023">
    <property type="protein sequence ID" value="GGL65593.1"/>
    <property type="molecule type" value="Genomic_DNA"/>
</dbReference>
<dbReference type="SUPFAM" id="SSF56712">
    <property type="entry name" value="Prokaryotic type I DNA topoisomerase"/>
    <property type="match status" value="1"/>
</dbReference>
<dbReference type="SMART" id="SM00493">
    <property type="entry name" value="TOPRIM"/>
    <property type="match status" value="1"/>
</dbReference>
<evidence type="ECO:0000256" key="5">
    <source>
        <dbReference type="ARBA" id="ARBA00022842"/>
    </source>
</evidence>
<dbReference type="AlphaFoldDB" id="A0A917W5S3"/>
<evidence type="ECO:0000259" key="14">
    <source>
        <dbReference type="PROSITE" id="PS50880"/>
    </source>
</evidence>
<keyword evidence="7" id="KW-0238">DNA-binding</keyword>
<dbReference type="InterPro" id="IPR013824">
    <property type="entry name" value="Topo_IA_cen_sub1"/>
</dbReference>
<evidence type="ECO:0000256" key="8">
    <source>
        <dbReference type="ARBA" id="ARBA00023235"/>
    </source>
</evidence>
<dbReference type="Gene3D" id="1.10.290.10">
    <property type="entry name" value="Topoisomerase I, domain 4"/>
    <property type="match status" value="1"/>
</dbReference>
<dbReference type="GO" id="GO:0003677">
    <property type="term" value="F:DNA binding"/>
    <property type="evidence" value="ECO:0007669"/>
    <property type="project" value="UniProtKB-KW"/>
</dbReference>
<protein>
    <recommendedName>
        <fullName evidence="3">DNA topoisomerase</fullName>
        <ecNumber evidence="3">5.6.2.1</ecNumber>
    </recommendedName>
    <alternativeName>
        <fullName evidence="12">Omega-protein</fullName>
    </alternativeName>
    <alternativeName>
        <fullName evidence="11">Relaxing enzyme</fullName>
    </alternativeName>
    <alternativeName>
        <fullName evidence="9">Swivelase</fullName>
    </alternativeName>
    <alternativeName>
        <fullName evidence="10">Untwisting enzyme</fullName>
    </alternativeName>
</protein>
<evidence type="ECO:0000313" key="16">
    <source>
        <dbReference type="EMBL" id="GGL65593.1"/>
    </source>
</evidence>
<dbReference type="InterPro" id="IPR013497">
    <property type="entry name" value="Topo_IA_cen"/>
</dbReference>
<dbReference type="Gene3D" id="2.70.20.10">
    <property type="entry name" value="Topoisomerase I, domain 3"/>
    <property type="match status" value="1"/>
</dbReference>
<keyword evidence="6" id="KW-0799">Topoisomerase</keyword>
<dbReference type="PANTHER" id="PTHR11390:SF21">
    <property type="entry name" value="DNA TOPOISOMERASE 3-ALPHA"/>
    <property type="match status" value="1"/>
</dbReference>
<keyword evidence="5" id="KW-0460">Magnesium</keyword>
<dbReference type="CDD" id="cd03362">
    <property type="entry name" value="TOPRIM_TopoIA_TopoIII"/>
    <property type="match status" value="1"/>
</dbReference>
<evidence type="ECO:0000256" key="7">
    <source>
        <dbReference type="ARBA" id="ARBA00023125"/>
    </source>
</evidence>
<gene>
    <name evidence="16" type="primary">topB-1</name>
    <name evidence="16" type="ORF">GCM10007968_31990</name>
</gene>
<dbReference type="Proteomes" id="UP000654670">
    <property type="component" value="Unassembled WGS sequence"/>
</dbReference>
<comment type="catalytic activity">
    <reaction evidence="1">
        <text>ATP-independent breakage of single-stranded DNA, followed by passage and rejoining.</text>
        <dbReference type="EC" id="5.6.2.1"/>
    </reaction>
</comment>
<comment type="caution">
    <text evidence="16">The sequence shown here is derived from an EMBL/GenBank/DDBJ whole genome shotgun (WGS) entry which is preliminary data.</text>
</comment>
<evidence type="ECO:0000256" key="4">
    <source>
        <dbReference type="ARBA" id="ARBA00022723"/>
    </source>
</evidence>
<keyword evidence="4" id="KW-0479">Metal-binding</keyword>
<dbReference type="SMART" id="SM00437">
    <property type="entry name" value="TOP1Ac"/>
    <property type="match status" value="1"/>
</dbReference>
<dbReference type="InterPro" id="IPR006171">
    <property type="entry name" value="TOPRIM_dom"/>
</dbReference>
<evidence type="ECO:0000259" key="15">
    <source>
        <dbReference type="PROSITE" id="PS52039"/>
    </source>
</evidence>
<dbReference type="EC" id="5.6.2.1" evidence="3"/>
<dbReference type="InterPro" id="IPR003602">
    <property type="entry name" value="Topo_IA_DNA-bd_dom"/>
</dbReference>
<keyword evidence="17" id="KW-1185">Reference proteome</keyword>
<comment type="similarity">
    <text evidence="2">Belongs to the type IA topoisomerase family.</text>
</comment>
<evidence type="ECO:0000256" key="10">
    <source>
        <dbReference type="ARBA" id="ARBA00031985"/>
    </source>
</evidence>
<dbReference type="GO" id="GO:0006310">
    <property type="term" value="P:DNA recombination"/>
    <property type="evidence" value="ECO:0007669"/>
    <property type="project" value="TreeGrafter"/>
</dbReference>
<dbReference type="GO" id="GO:0043597">
    <property type="term" value="C:cytoplasmic replication fork"/>
    <property type="evidence" value="ECO:0007669"/>
    <property type="project" value="TreeGrafter"/>
</dbReference>
<dbReference type="NCBIfam" id="TIGR01056">
    <property type="entry name" value="topB"/>
    <property type="match status" value="1"/>
</dbReference>
<sequence>MTKALVLAEKPSVAREIARVLGCRNNSRNYIEGDRYVVTWALGHLIELKMPEDYDDRYKTWRMEDLPIIPEKMEIKPIKQTSAQFHAIRRLAQRKDLEEFVIATDAGREGELVARWIIEKIGWRKPVKRLWISSQTDRAIRDGFSSLKPAEDYNKLYHSAVCRSEADWLIGLNVSRALTTKYEDSLSAGRVQTPTLSMIINREKVIQAFRPEPYWTISVRIGGRAATWQRGDQTRLFDQHDAEAIVKKLGGQQAVVGKVEVRRKREHQPLPYDLTELQRNANRRLGFSAKKTLNVLQSLYERYKIVTYPRTDSRYLTTDIAATIPERLKAISSVYGEETRPILHKQKGKVLATNVFNDTKVGDHHALIPTEQPVYIGDLSPDERNLYDMIIRRFLTLFYPEHKYETIRAILSAGGENLVIQDTLEVDPGFRQILGASEENVPQTYGPLQEGQALPIGKVVLQQKMTEPPARFSEADLLTRMEKYGLGTPATRADIIEKLLQSEAIERNAGGRLHPTPKGKQLIDLVNPDLKSPELTAEWENQLENIAKGTESPERFLENIRKQTAQLVQEINESEQSYKIQNLTGTKCPECGSLMKEGKDRDGGRVLVCINRACGYRRRKDPKLSNHRCPTCHKKMEMHQGKAGLYFQCRTCGIVEKAERSKKKADKRETRRLMQKINDGNETFGNSLADALKSALKKSEGN</sequence>
<evidence type="ECO:0000256" key="6">
    <source>
        <dbReference type="ARBA" id="ARBA00023029"/>
    </source>
</evidence>
<evidence type="ECO:0000256" key="12">
    <source>
        <dbReference type="ARBA" id="ARBA00032877"/>
    </source>
</evidence>
<evidence type="ECO:0000256" key="11">
    <source>
        <dbReference type="ARBA" id="ARBA00032235"/>
    </source>
</evidence>
<dbReference type="InterPro" id="IPR013825">
    <property type="entry name" value="Topo_IA_cen_sub2"/>
</dbReference>
<dbReference type="Pfam" id="PF01131">
    <property type="entry name" value="Topoisom_bac"/>
    <property type="match status" value="1"/>
</dbReference>
<dbReference type="PRINTS" id="PR00417">
    <property type="entry name" value="PRTPISMRASEI"/>
</dbReference>
<dbReference type="NCBIfam" id="NF005829">
    <property type="entry name" value="PRK07726.1"/>
    <property type="match status" value="1"/>
</dbReference>
<dbReference type="PROSITE" id="PS52039">
    <property type="entry name" value="TOPO_IA_2"/>
    <property type="match status" value="1"/>
</dbReference>
<dbReference type="InterPro" id="IPR005738">
    <property type="entry name" value="TopoIII"/>
</dbReference>
<evidence type="ECO:0000256" key="2">
    <source>
        <dbReference type="ARBA" id="ARBA00009446"/>
    </source>
</evidence>
<dbReference type="Gene3D" id="1.10.460.10">
    <property type="entry name" value="Topoisomerase I, domain 2"/>
    <property type="match status" value="1"/>
</dbReference>
<evidence type="ECO:0000256" key="9">
    <source>
        <dbReference type="ARBA" id="ARBA00030003"/>
    </source>
</evidence>
<dbReference type="GO" id="GO:0003917">
    <property type="term" value="F:DNA topoisomerase type I (single strand cut, ATP-independent) activity"/>
    <property type="evidence" value="ECO:0007669"/>
    <property type="project" value="UniProtKB-EC"/>
</dbReference>
<reference evidence="16" key="1">
    <citation type="journal article" date="2014" name="Int. J. Syst. Evol. Microbiol.">
        <title>Complete genome sequence of Corynebacterium casei LMG S-19264T (=DSM 44701T), isolated from a smear-ripened cheese.</title>
        <authorList>
            <consortium name="US DOE Joint Genome Institute (JGI-PGF)"/>
            <person name="Walter F."/>
            <person name="Albersmeier A."/>
            <person name="Kalinowski J."/>
            <person name="Ruckert C."/>
        </authorList>
    </citation>
    <scope>NUCLEOTIDE SEQUENCE</scope>
    <source>
        <strain evidence="16">JCM 15325</strain>
    </source>
</reference>
<dbReference type="GO" id="GO:0006265">
    <property type="term" value="P:DNA topological change"/>
    <property type="evidence" value="ECO:0007669"/>
    <property type="project" value="InterPro"/>
</dbReference>
<reference evidence="16" key="2">
    <citation type="submission" date="2020-09" db="EMBL/GenBank/DDBJ databases">
        <authorList>
            <person name="Sun Q."/>
            <person name="Ohkuma M."/>
        </authorList>
    </citation>
    <scope>NUCLEOTIDE SEQUENCE</scope>
    <source>
        <strain evidence="16">JCM 15325</strain>
    </source>
</reference>
<dbReference type="InterPro" id="IPR013826">
    <property type="entry name" value="Topo_IA_cen_sub3"/>
</dbReference>
<organism evidence="16 17">
    <name type="scientific">Sporolactobacillus putidus</name>
    <dbReference type="NCBI Taxonomy" id="492735"/>
    <lineage>
        <taxon>Bacteria</taxon>
        <taxon>Bacillati</taxon>
        <taxon>Bacillota</taxon>
        <taxon>Bacilli</taxon>
        <taxon>Bacillales</taxon>
        <taxon>Sporolactobacillaceae</taxon>
        <taxon>Sporolactobacillus</taxon>
    </lineage>
</organism>
<dbReference type="CDD" id="cd00186">
    <property type="entry name" value="TOP1Ac"/>
    <property type="match status" value="1"/>
</dbReference>
<evidence type="ECO:0000313" key="17">
    <source>
        <dbReference type="Proteomes" id="UP000654670"/>
    </source>
</evidence>
<accession>A0A917W5S3</accession>
<dbReference type="SMART" id="SM00436">
    <property type="entry name" value="TOP1Bc"/>
    <property type="match status" value="1"/>
</dbReference>
<name>A0A917W5S3_9BACL</name>
<proteinExistence type="inferred from homology"/>
<dbReference type="GO" id="GO:0006281">
    <property type="term" value="P:DNA repair"/>
    <property type="evidence" value="ECO:0007669"/>
    <property type="project" value="TreeGrafter"/>
</dbReference>
<dbReference type="InterPro" id="IPR023406">
    <property type="entry name" value="Topo_IA_AS"/>
</dbReference>
<dbReference type="InterPro" id="IPR034144">
    <property type="entry name" value="TOPRIM_TopoIII"/>
</dbReference>
<dbReference type="PROSITE" id="PS50880">
    <property type="entry name" value="TOPRIM"/>
    <property type="match status" value="1"/>
</dbReference>
<evidence type="ECO:0000256" key="1">
    <source>
        <dbReference type="ARBA" id="ARBA00000213"/>
    </source>
</evidence>